<dbReference type="EMBL" id="JAGINP010000009">
    <property type="protein sequence ID" value="MBP2293201.1"/>
    <property type="molecule type" value="Genomic_DNA"/>
</dbReference>
<proteinExistence type="predicted"/>
<gene>
    <name evidence="1" type="ORF">J2851_002983</name>
</gene>
<comment type="caution">
    <text evidence="1">The sequence shown here is derived from an EMBL/GenBank/DDBJ whole genome shotgun (WGS) entry which is preliminary data.</text>
</comment>
<organism evidence="1 2">
    <name type="scientific">Azospirillum rugosum</name>
    <dbReference type="NCBI Taxonomy" id="416170"/>
    <lineage>
        <taxon>Bacteria</taxon>
        <taxon>Pseudomonadati</taxon>
        <taxon>Pseudomonadota</taxon>
        <taxon>Alphaproteobacteria</taxon>
        <taxon>Rhodospirillales</taxon>
        <taxon>Azospirillaceae</taxon>
        <taxon>Azospirillum</taxon>
    </lineage>
</organism>
<dbReference type="Proteomes" id="UP000781958">
    <property type="component" value="Unassembled WGS sequence"/>
</dbReference>
<keyword evidence="2" id="KW-1185">Reference proteome</keyword>
<reference evidence="1 2" key="1">
    <citation type="submission" date="2021-03" db="EMBL/GenBank/DDBJ databases">
        <title>Genomic Encyclopedia of Type Strains, Phase III (KMG-III): the genomes of soil and plant-associated and newly described type strains.</title>
        <authorList>
            <person name="Whitman W."/>
        </authorList>
    </citation>
    <scope>NUCLEOTIDE SEQUENCE [LARGE SCALE GENOMIC DNA]</scope>
    <source>
        <strain evidence="1 2">IMMIB AFH-6</strain>
    </source>
</reference>
<accession>A0ABS4SKW4</accession>
<evidence type="ECO:0000313" key="2">
    <source>
        <dbReference type="Proteomes" id="UP000781958"/>
    </source>
</evidence>
<evidence type="ECO:0000313" key="1">
    <source>
        <dbReference type="EMBL" id="MBP2293201.1"/>
    </source>
</evidence>
<protein>
    <submittedName>
        <fullName evidence="1">Uncharacterized protein</fullName>
    </submittedName>
</protein>
<name>A0ABS4SKW4_9PROT</name>
<sequence>MTIPTNAPEGANASYLDAVMGGRRQEECDLIKNYQTMIGLAYRP</sequence>